<dbReference type="InterPro" id="IPR023772">
    <property type="entry name" value="DNA-bd_HTH_TetR-type_CS"/>
</dbReference>
<protein>
    <submittedName>
        <fullName evidence="4">TetR family transcriptional regulator</fullName>
    </submittedName>
</protein>
<dbReference type="SUPFAM" id="SSF46689">
    <property type="entry name" value="Homeodomain-like"/>
    <property type="match status" value="1"/>
</dbReference>
<proteinExistence type="predicted"/>
<reference evidence="4" key="2">
    <citation type="submission" date="2020-09" db="EMBL/GenBank/DDBJ databases">
        <authorList>
            <person name="Sun Q."/>
            <person name="Zhou Y."/>
        </authorList>
    </citation>
    <scope>NUCLEOTIDE SEQUENCE</scope>
    <source>
        <strain evidence="4">CGMCC 4.7110</strain>
    </source>
</reference>
<dbReference type="PROSITE" id="PS01081">
    <property type="entry name" value="HTH_TETR_1"/>
    <property type="match status" value="1"/>
</dbReference>
<keyword evidence="1 2" id="KW-0238">DNA-binding</keyword>
<dbReference type="Pfam" id="PF00440">
    <property type="entry name" value="TetR_N"/>
    <property type="match status" value="1"/>
</dbReference>
<dbReference type="Gene3D" id="1.10.357.10">
    <property type="entry name" value="Tetracycline Repressor, domain 2"/>
    <property type="match status" value="1"/>
</dbReference>
<evidence type="ECO:0000256" key="1">
    <source>
        <dbReference type="ARBA" id="ARBA00023125"/>
    </source>
</evidence>
<accession>A0A917XFG3</accession>
<dbReference type="InterPro" id="IPR001647">
    <property type="entry name" value="HTH_TetR"/>
</dbReference>
<dbReference type="InterPro" id="IPR041669">
    <property type="entry name" value="TetR_C_15"/>
</dbReference>
<feature type="DNA-binding region" description="H-T-H motif" evidence="2">
    <location>
        <begin position="22"/>
        <end position="41"/>
    </location>
</feature>
<dbReference type="AlphaFoldDB" id="A0A917XFG3"/>
<organism evidence="4 5">
    <name type="scientific">Streptomyces fuscichromogenes</name>
    <dbReference type="NCBI Taxonomy" id="1324013"/>
    <lineage>
        <taxon>Bacteria</taxon>
        <taxon>Bacillati</taxon>
        <taxon>Actinomycetota</taxon>
        <taxon>Actinomycetes</taxon>
        <taxon>Kitasatosporales</taxon>
        <taxon>Streptomycetaceae</taxon>
        <taxon>Streptomyces</taxon>
    </lineage>
</organism>
<keyword evidence="5" id="KW-1185">Reference proteome</keyword>
<dbReference type="EMBL" id="BMML01000011">
    <property type="protein sequence ID" value="GGN19342.1"/>
    <property type="molecule type" value="Genomic_DNA"/>
</dbReference>
<sequence length="210" mass="22998">MVERIIAAGREVLLERGYEGASTSRIAAKADISPGSLYQYFPDKEAILTQVLDRYIEQLNRRITDAFVANLDAADSVRTTVEALLDALETDAGLLRVVYEQLPRDANTQRAECMRRIDDLVGTSLLFKHPRPVRQVDAAAWIMVRAVESVTIGYILEAPPVSRDAIISELTQLVAGYQAGLVTSNSRTVPVAGAPRLKGTPPEYGVPFLS</sequence>
<dbReference type="InterPro" id="IPR050624">
    <property type="entry name" value="HTH-type_Tx_Regulator"/>
</dbReference>
<evidence type="ECO:0000313" key="5">
    <source>
        <dbReference type="Proteomes" id="UP000653411"/>
    </source>
</evidence>
<evidence type="ECO:0000313" key="4">
    <source>
        <dbReference type="EMBL" id="GGN19342.1"/>
    </source>
</evidence>
<dbReference type="Pfam" id="PF17918">
    <property type="entry name" value="TetR_C_15"/>
    <property type="match status" value="1"/>
</dbReference>
<dbReference type="PRINTS" id="PR00455">
    <property type="entry name" value="HTHTETR"/>
</dbReference>
<evidence type="ECO:0000259" key="3">
    <source>
        <dbReference type="PROSITE" id="PS50977"/>
    </source>
</evidence>
<reference evidence="4" key="1">
    <citation type="journal article" date="2014" name="Int. J. Syst. Evol. Microbiol.">
        <title>Complete genome sequence of Corynebacterium casei LMG S-19264T (=DSM 44701T), isolated from a smear-ripened cheese.</title>
        <authorList>
            <consortium name="US DOE Joint Genome Institute (JGI-PGF)"/>
            <person name="Walter F."/>
            <person name="Albersmeier A."/>
            <person name="Kalinowski J."/>
            <person name="Ruckert C."/>
        </authorList>
    </citation>
    <scope>NUCLEOTIDE SEQUENCE</scope>
    <source>
        <strain evidence="4">CGMCC 4.7110</strain>
    </source>
</reference>
<feature type="domain" description="HTH tetR-type" evidence="3">
    <location>
        <begin position="1"/>
        <end position="59"/>
    </location>
</feature>
<dbReference type="InterPro" id="IPR009057">
    <property type="entry name" value="Homeodomain-like_sf"/>
</dbReference>
<dbReference type="PANTHER" id="PTHR43479:SF11">
    <property type="entry name" value="ACREF_ENVCD OPERON REPRESSOR-RELATED"/>
    <property type="match status" value="1"/>
</dbReference>
<name>A0A917XFG3_9ACTN</name>
<gene>
    <name evidence="4" type="ORF">GCM10011578_049210</name>
</gene>
<comment type="caution">
    <text evidence="4">The sequence shown here is derived from an EMBL/GenBank/DDBJ whole genome shotgun (WGS) entry which is preliminary data.</text>
</comment>
<dbReference type="Proteomes" id="UP000653411">
    <property type="component" value="Unassembled WGS sequence"/>
</dbReference>
<dbReference type="PANTHER" id="PTHR43479">
    <property type="entry name" value="ACREF/ENVCD OPERON REPRESSOR-RELATED"/>
    <property type="match status" value="1"/>
</dbReference>
<dbReference type="GO" id="GO:0003677">
    <property type="term" value="F:DNA binding"/>
    <property type="evidence" value="ECO:0007669"/>
    <property type="project" value="UniProtKB-UniRule"/>
</dbReference>
<evidence type="ECO:0000256" key="2">
    <source>
        <dbReference type="PROSITE-ProRule" id="PRU00335"/>
    </source>
</evidence>
<dbReference type="PROSITE" id="PS50977">
    <property type="entry name" value="HTH_TETR_2"/>
    <property type="match status" value="1"/>
</dbReference>